<protein>
    <submittedName>
        <fullName evidence="1">Uncharacterized protein</fullName>
    </submittedName>
</protein>
<organism evidence="1 2">
    <name type="scientific">Engelhardtia mirabilis</name>
    <dbReference type="NCBI Taxonomy" id="2528011"/>
    <lineage>
        <taxon>Bacteria</taxon>
        <taxon>Pseudomonadati</taxon>
        <taxon>Planctomycetota</taxon>
        <taxon>Planctomycetia</taxon>
        <taxon>Planctomycetia incertae sedis</taxon>
        <taxon>Engelhardtia</taxon>
    </lineage>
</organism>
<dbReference type="Proteomes" id="UP000316921">
    <property type="component" value="Chromosome"/>
</dbReference>
<evidence type="ECO:0000313" key="1">
    <source>
        <dbReference type="EMBL" id="QDU66240.1"/>
    </source>
</evidence>
<sequence>MLKLVNKFSVPLTALGNRGYPIAETADLRSVGLNPPRDDVCEPSSNTLLEGFAVLWAQWPHHFHSVSLPAFKRNLPIAKRFDLLHHV</sequence>
<name>A0A518BGX9_9BACT</name>
<reference evidence="1 2" key="1">
    <citation type="submission" date="2019-02" db="EMBL/GenBank/DDBJ databases">
        <title>Deep-cultivation of Planctomycetes and their phenomic and genomic characterization uncovers novel biology.</title>
        <authorList>
            <person name="Wiegand S."/>
            <person name="Jogler M."/>
            <person name="Boedeker C."/>
            <person name="Pinto D."/>
            <person name="Vollmers J."/>
            <person name="Rivas-Marin E."/>
            <person name="Kohn T."/>
            <person name="Peeters S.H."/>
            <person name="Heuer A."/>
            <person name="Rast P."/>
            <person name="Oberbeckmann S."/>
            <person name="Bunk B."/>
            <person name="Jeske O."/>
            <person name="Meyerdierks A."/>
            <person name="Storesund J.E."/>
            <person name="Kallscheuer N."/>
            <person name="Luecker S."/>
            <person name="Lage O.M."/>
            <person name="Pohl T."/>
            <person name="Merkel B.J."/>
            <person name="Hornburger P."/>
            <person name="Mueller R.-W."/>
            <person name="Bruemmer F."/>
            <person name="Labrenz M."/>
            <person name="Spormann A.M."/>
            <person name="Op den Camp H."/>
            <person name="Overmann J."/>
            <person name="Amann R."/>
            <person name="Jetten M.S.M."/>
            <person name="Mascher T."/>
            <person name="Medema M.H."/>
            <person name="Devos D.P."/>
            <person name="Kaster A.-K."/>
            <person name="Ovreas L."/>
            <person name="Rohde M."/>
            <person name="Galperin M.Y."/>
            <person name="Jogler C."/>
        </authorList>
    </citation>
    <scope>NUCLEOTIDE SEQUENCE [LARGE SCALE GENOMIC DNA]</scope>
    <source>
        <strain evidence="1 2">Pla133</strain>
    </source>
</reference>
<gene>
    <name evidence="1" type="ORF">Pla133_13060</name>
</gene>
<proteinExistence type="predicted"/>
<dbReference type="AlphaFoldDB" id="A0A518BGX9"/>
<evidence type="ECO:0000313" key="2">
    <source>
        <dbReference type="Proteomes" id="UP000316921"/>
    </source>
</evidence>
<dbReference type="KEGG" id="pbap:Pla133_13060"/>
<dbReference type="EMBL" id="CP036287">
    <property type="protein sequence ID" value="QDU66240.1"/>
    <property type="molecule type" value="Genomic_DNA"/>
</dbReference>
<keyword evidence="2" id="KW-1185">Reference proteome</keyword>
<accession>A0A518BGX9</accession>